<dbReference type="EMBL" id="BGZK01002805">
    <property type="protein sequence ID" value="GBP96575.1"/>
    <property type="molecule type" value="Genomic_DNA"/>
</dbReference>
<organism evidence="1 2">
    <name type="scientific">Eumeta variegata</name>
    <name type="common">Bagworm moth</name>
    <name type="synonym">Eumeta japonica</name>
    <dbReference type="NCBI Taxonomy" id="151549"/>
    <lineage>
        <taxon>Eukaryota</taxon>
        <taxon>Metazoa</taxon>
        <taxon>Ecdysozoa</taxon>
        <taxon>Arthropoda</taxon>
        <taxon>Hexapoda</taxon>
        <taxon>Insecta</taxon>
        <taxon>Pterygota</taxon>
        <taxon>Neoptera</taxon>
        <taxon>Endopterygota</taxon>
        <taxon>Lepidoptera</taxon>
        <taxon>Glossata</taxon>
        <taxon>Ditrysia</taxon>
        <taxon>Tineoidea</taxon>
        <taxon>Psychidae</taxon>
        <taxon>Oiketicinae</taxon>
        <taxon>Eumeta</taxon>
    </lineage>
</organism>
<gene>
    <name evidence="1" type="ORF">EVAR_40519_1</name>
</gene>
<evidence type="ECO:0000313" key="2">
    <source>
        <dbReference type="Proteomes" id="UP000299102"/>
    </source>
</evidence>
<sequence length="146" mass="16215">MSIVAAVASVSAGRFVEHRVLSEIFGSHVQRSRTDSSANRTYGGRAVLQKPIFLRTATAPKLLNRRSPRLQRSEANLFQQAVKIHLRVHTVLKPLAAPAHEFAMGRGVVKLRLPSSGVFPAPHLCFAIETAVMLTREFKPYTFVIR</sequence>
<evidence type="ECO:0000313" key="1">
    <source>
        <dbReference type="EMBL" id="GBP96575.1"/>
    </source>
</evidence>
<reference evidence="1 2" key="1">
    <citation type="journal article" date="2019" name="Commun. Biol.">
        <title>The bagworm genome reveals a unique fibroin gene that provides high tensile strength.</title>
        <authorList>
            <person name="Kono N."/>
            <person name="Nakamura H."/>
            <person name="Ohtoshi R."/>
            <person name="Tomita M."/>
            <person name="Numata K."/>
            <person name="Arakawa K."/>
        </authorList>
    </citation>
    <scope>NUCLEOTIDE SEQUENCE [LARGE SCALE GENOMIC DNA]</scope>
</reference>
<proteinExistence type="predicted"/>
<name>A0A4C2AC56_EUMVA</name>
<dbReference type="Proteomes" id="UP000299102">
    <property type="component" value="Unassembled WGS sequence"/>
</dbReference>
<protein>
    <submittedName>
        <fullName evidence="1">Uncharacterized protein</fullName>
    </submittedName>
</protein>
<keyword evidence="2" id="KW-1185">Reference proteome</keyword>
<accession>A0A4C2AC56</accession>
<comment type="caution">
    <text evidence="1">The sequence shown here is derived from an EMBL/GenBank/DDBJ whole genome shotgun (WGS) entry which is preliminary data.</text>
</comment>
<dbReference type="AlphaFoldDB" id="A0A4C2AC56"/>